<organism evidence="3 4">
    <name type="scientific">Candidatus Acutalibacter pullistercoris</name>
    <dbReference type="NCBI Taxonomy" id="2838418"/>
    <lineage>
        <taxon>Bacteria</taxon>
        <taxon>Bacillati</taxon>
        <taxon>Bacillota</taxon>
        <taxon>Clostridia</taxon>
        <taxon>Eubacteriales</taxon>
        <taxon>Acutalibacteraceae</taxon>
        <taxon>Acutalibacter</taxon>
    </lineage>
</organism>
<feature type="transmembrane region" description="Helical" evidence="1">
    <location>
        <begin position="120"/>
        <end position="141"/>
    </location>
</feature>
<dbReference type="CDD" id="cd16935">
    <property type="entry name" value="HATPase_AgrC-ComD-like"/>
    <property type="match status" value="1"/>
</dbReference>
<accession>A0A9D1YEA2</accession>
<name>A0A9D1YEA2_9FIRM</name>
<feature type="transmembrane region" description="Helical" evidence="1">
    <location>
        <begin position="71"/>
        <end position="93"/>
    </location>
</feature>
<dbReference type="SUPFAM" id="SSF55874">
    <property type="entry name" value="ATPase domain of HSP90 chaperone/DNA topoisomerase II/histidine kinase"/>
    <property type="match status" value="1"/>
</dbReference>
<comment type="caution">
    <text evidence="3">The sequence shown here is derived from an EMBL/GenBank/DDBJ whole genome shotgun (WGS) entry which is preliminary data.</text>
</comment>
<keyword evidence="1" id="KW-0472">Membrane</keyword>
<keyword evidence="3" id="KW-0547">Nucleotide-binding</keyword>
<proteinExistence type="predicted"/>
<dbReference type="EMBL" id="DXDU01000009">
    <property type="protein sequence ID" value="HIY25653.1"/>
    <property type="molecule type" value="Genomic_DNA"/>
</dbReference>
<feature type="domain" description="Sensor histidine kinase NatK-like C-terminal" evidence="2">
    <location>
        <begin position="257"/>
        <end position="358"/>
    </location>
</feature>
<feature type="transmembrane region" description="Helical" evidence="1">
    <location>
        <begin position="43"/>
        <end position="64"/>
    </location>
</feature>
<keyword evidence="3" id="KW-0067">ATP-binding</keyword>
<dbReference type="AlphaFoldDB" id="A0A9D1YEA2"/>
<keyword evidence="1" id="KW-1133">Transmembrane helix</keyword>
<protein>
    <submittedName>
        <fullName evidence="3">ATP-binding protein</fullName>
    </submittedName>
</protein>
<dbReference type="GO" id="GO:0042802">
    <property type="term" value="F:identical protein binding"/>
    <property type="evidence" value="ECO:0007669"/>
    <property type="project" value="TreeGrafter"/>
</dbReference>
<dbReference type="PANTHER" id="PTHR40448">
    <property type="entry name" value="TWO-COMPONENT SENSOR HISTIDINE KINASE"/>
    <property type="match status" value="1"/>
</dbReference>
<reference evidence="3" key="1">
    <citation type="journal article" date="2021" name="PeerJ">
        <title>Extensive microbial diversity within the chicken gut microbiome revealed by metagenomics and culture.</title>
        <authorList>
            <person name="Gilroy R."/>
            <person name="Ravi A."/>
            <person name="Getino M."/>
            <person name="Pursley I."/>
            <person name="Horton D.L."/>
            <person name="Alikhan N.F."/>
            <person name="Baker D."/>
            <person name="Gharbi K."/>
            <person name="Hall N."/>
            <person name="Watson M."/>
            <person name="Adriaenssens E.M."/>
            <person name="Foster-Nyarko E."/>
            <person name="Jarju S."/>
            <person name="Secka A."/>
            <person name="Antonio M."/>
            <person name="Oren A."/>
            <person name="Chaudhuri R.R."/>
            <person name="La Ragione R."/>
            <person name="Hildebrand F."/>
            <person name="Pallen M.J."/>
        </authorList>
    </citation>
    <scope>NUCLEOTIDE SEQUENCE</scope>
    <source>
        <strain evidence="3">1282</strain>
    </source>
</reference>
<sequence length="366" mass="41600">MFLFTLWERSPNWKLLLLAFAAWLILSDLLTSAQGGYFLSPGVVQVLTWEGWIYLGVLALLAYLGLHREKIFWQALVLLLLCSALILGGSWLVSALTDGYLSRYIPLLWSQVTSGDYDTFLHWVTLWLVFLCSVLSLWEFLRKIIGVRTRNKSLEIKEQLLLSNYASLEERLREDAAARHEFTHWLMAIDSLAQQGDLEGVRQGLAQWKKQDAPLPRYTKNYTVNAILQDAAAKAKASHIRFFAEAQVPKDLPFPQQDLCSLLMNLLENALEGAAQVKEEDRRFLRIRVALQHGFLAVCCENSYSGNLRLDKKRQLCTTKDHPEAHGFGLPKMSAIAEKYHSVLDVRYTQDTFTVQTALSLPAAGR</sequence>
<evidence type="ECO:0000259" key="2">
    <source>
        <dbReference type="Pfam" id="PF14501"/>
    </source>
</evidence>
<dbReference type="PANTHER" id="PTHR40448:SF1">
    <property type="entry name" value="TWO-COMPONENT SENSOR HISTIDINE KINASE"/>
    <property type="match status" value="1"/>
</dbReference>
<keyword evidence="1" id="KW-0812">Transmembrane</keyword>
<evidence type="ECO:0000313" key="4">
    <source>
        <dbReference type="Proteomes" id="UP000823915"/>
    </source>
</evidence>
<dbReference type="InterPro" id="IPR036890">
    <property type="entry name" value="HATPase_C_sf"/>
</dbReference>
<evidence type="ECO:0000256" key="1">
    <source>
        <dbReference type="SAM" id="Phobius"/>
    </source>
</evidence>
<evidence type="ECO:0000313" key="3">
    <source>
        <dbReference type="EMBL" id="HIY25653.1"/>
    </source>
</evidence>
<dbReference type="Proteomes" id="UP000823915">
    <property type="component" value="Unassembled WGS sequence"/>
</dbReference>
<dbReference type="InterPro" id="IPR032834">
    <property type="entry name" value="NatK-like_C"/>
</dbReference>
<gene>
    <name evidence="3" type="ORF">H9838_00585</name>
</gene>
<dbReference type="GO" id="GO:0005524">
    <property type="term" value="F:ATP binding"/>
    <property type="evidence" value="ECO:0007669"/>
    <property type="project" value="UniProtKB-KW"/>
</dbReference>
<reference evidence="3" key="2">
    <citation type="submission" date="2021-04" db="EMBL/GenBank/DDBJ databases">
        <authorList>
            <person name="Gilroy R."/>
        </authorList>
    </citation>
    <scope>NUCLEOTIDE SEQUENCE</scope>
    <source>
        <strain evidence="3">1282</strain>
    </source>
</reference>
<dbReference type="Gene3D" id="3.30.565.10">
    <property type="entry name" value="Histidine kinase-like ATPase, C-terminal domain"/>
    <property type="match status" value="1"/>
</dbReference>
<dbReference type="Pfam" id="PF14501">
    <property type="entry name" value="HATPase_c_5"/>
    <property type="match status" value="1"/>
</dbReference>